<gene>
    <name evidence="3" type="ORF">L1049_027810</name>
</gene>
<name>A0AAP0RI02_LIQFO</name>
<dbReference type="PRINTS" id="PR00625">
    <property type="entry name" value="JDOMAIN"/>
</dbReference>
<feature type="compositionally biased region" description="Basic and acidic residues" evidence="1">
    <location>
        <begin position="493"/>
        <end position="503"/>
    </location>
</feature>
<dbReference type="InterPro" id="IPR001623">
    <property type="entry name" value="DnaJ_domain"/>
</dbReference>
<dbReference type="EMBL" id="JBBPBK010000009">
    <property type="protein sequence ID" value="KAK9278247.1"/>
    <property type="molecule type" value="Genomic_DNA"/>
</dbReference>
<dbReference type="PANTHER" id="PTHR44137">
    <property type="entry name" value="BNAC03G44070D PROTEIN"/>
    <property type="match status" value="1"/>
</dbReference>
<evidence type="ECO:0000313" key="4">
    <source>
        <dbReference type="Proteomes" id="UP001415857"/>
    </source>
</evidence>
<dbReference type="Pfam" id="PF23551">
    <property type="entry name" value="Zn_ribbon_20"/>
    <property type="match status" value="1"/>
</dbReference>
<keyword evidence="4" id="KW-1185">Reference proteome</keyword>
<evidence type="ECO:0000313" key="3">
    <source>
        <dbReference type="EMBL" id="KAK9278247.1"/>
    </source>
</evidence>
<comment type="caution">
    <text evidence="3">The sequence shown here is derived from an EMBL/GenBank/DDBJ whole genome shotgun (WGS) entry which is preliminary data.</text>
</comment>
<evidence type="ECO:0000256" key="1">
    <source>
        <dbReference type="SAM" id="MobiDB-lite"/>
    </source>
</evidence>
<accession>A0AAP0RI02</accession>
<dbReference type="Gene3D" id="1.10.287.110">
    <property type="entry name" value="DnaJ domain"/>
    <property type="match status" value="1"/>
</dbReference>
<evidence type="ECO:0000259" key="2">
    <source>
        <dbReference type="PROSITE" id="PS50076"/>
    </source>
</evidence>
<dbReference type="InterPro" id="IPR056988">
    <property type="entry name" value="Zn_ribbon_pln"/>
</dbReference>
<feature type="compositionally biased region" description="Polar residues" evidence="1">
    <location>
        <begin position="230"/>
        <end position="265"/>
    </location>
</feature>
<feature type="region of interest" description="Disordered" evidence="1">
    <location>
        <begin position="319"/>
        <end position="345"/>
    </location>
</feature>
<dbReference type="PROSITE" id="PS50076">
    <property type="entry name" value="DNAJ_2"/>
    <property type="match status" value="1"/>
</dbReference>
<feature type="compositionally biased region" description="Basic and acidic residues" evidence="1">
    <location>
        <begin position="772"/>
        <end position="795"/>
    </location>
</feature>
<dbReference type="InterPro" id="IPR018253">
    <property type="entry name" value="DnaJ_domain_CS"/>
</dbReference>
<dbReference type="CDD" id="cd06257">
    <property type="entry name" value="DnaJ"/>
    <property type="match status" value="1"/>
</dbReference>
<dbReference type="InterPro" id="IPR024593">
    <property type="entry name" value="DUF3444"/>
</dbReference>
<feature type="region of interest" description="Disordered" evidence="1">
    <location>
        <begin position="125"/>
        <end position="185"/>
    </location>
</feature>
<feature type="compositionally biased region" description="Low complexity" evidence="1">
    <location>
        <begin position="159"/>
        <end position="175"/>
    </location>
</feature>
<feature type="domain" description="J" evidence="2">
    <location>
        <begin position="66"/>
        <end position="130"/>
    </location>
</feature>
<dbReference type="AlphaFoldDB" id="A0AAP0RI02"/>
<feature type="region of interest" description="Disordered" evidence="1">
    <location>
        <begin position="427"/>
        <end position="503"/>
    </location>
</feature>
<feature type="region of interest" description="Disordered" evidence="1">
    <location>
        <begin position="230"/>
        <end position="303"/>
    </location>
</feature>
<feature type="region of interest" description="Disordered" evidence="1">
    <location>
        <begin position="772"/>
        <end position="801"/>
    </location>
</feature>
<feature type="compositionally biased region" description="Polar residues" evidence="1">
    <location>
        <begin position="328"/>
        <end position="338"/>
    </location>
</feature>
<dbReference type="SMART" id="SM00271">
    <property type="entry name" value="DnaJ"/>
    <property type="match status" value="1"/>
</dbReference>
<dbReference type="SUPFAM" id="SSF46565">
    <property type="entry name" value="Chaperone J-domain"/>
    <property type="match status" value="1"/>
</dbReference>
<reference evidence="3 4" key="1">
    <citation type="journal article" date="2024" name="Plant J.">
        <title>Genome sequences and population genomics reveal climatic adaptation and genomic divergence between two closely related sweetgum species.</title>
        <authorList>
            <person name="Xu W.Q."/>
            <person name="Ren C.Q."/>
            <person name="Zhang X.Y."/>
            <person name="Comes H.P."/>
            <person name="Liu X.H."/>
            <person name="Li Y.G."/>
            <person name="Kettle C.J."/>
            <person name="Jalonen R."/>
            <person name="Gaisberger H."/>
            <person name="Ma Y.Z."/>
            <person name="Qiu Y.X."/>
        </authorList>
    </citation>
    <scope>NUCLEOTIDE SEQUENCE [LARGE SCALE GENOMIC DNA]</scope>
    <source>
        <strain evidence="3">Hangzhou</strain>
    </source>
</reference>
<feature type="compositionally biased region" description="Basic and acidic residues" evidence="1">
    <location>
        <begin position="451"/>
        <end position="468"/>
    </location>
</feature>
<protein>
    <recommendedName>
        <fullName evidence="2">J domain-containing protein</fullName>
    </recommendedName>
</protein>
<proteinExistence type="predicted"/>
<feature type="compositionally biased region" description="Basic and acidic residues" evidence="1">
    <location>
        <begin position="427"/>
        <end position="440"/>
    </location>
</feature>
<feature type="compositionally biased region" description="Basic and acidic residues" evidence="1">
    <location>
        <begin position="291"/>
        <end position="303"/>
    </location>
</feature>
<dbReference type="InterPro" id="IPR036869">
    <property type="entry name" value="J_dom_sf"/>
</dbReference>
<dbReference type="Proteomes" id="UP001415857">
    <property type="component" value="Unassembled WGS sequence"/>
</dbReference>
<dbReference type="Pfam" id="PF00226">
    <property type="entry name" value="DnaJ"/>
    <property type="match status" value="1"/>
</dbReference>
<organism evidence="3 4">
    <name type="scientific">Liquidambar formosana</name>
    <name type="common">Formosan gum</name>
    <dbReference type="NCBI Taxonomy" id="63359"/>
    <lineage>
        <taxon>Eukaryota</taxon>
        <taxon>Viridiplantae</taxon>
        <taxon>Streptophyta</taxon>
        <taxon>Embryophyta</taxon>
        <taxon>Tracheophyta</taxon>
        <taxon>Spermatophyta</taxon>
        <taxon>Magnoliopsida</taxon>
        <taxon>eudicotyledons</taxon>
        <taxon>Gunneridae</taxon>
        <taxon>Pentapetalae</taxon>
        <taxon>Saxifragales</taxon>
        <taxon>Altingiaceae</taxon>
        <taxon>Liquidambar</taxon>
    </lineage>
</organism>
<sequence length="801" mass="89319">MECNKDEATRAKEISVNKLTEKDFSGAKKFALKAQNLYPGLEGLGPLLEILDVYISAEKRINGEVDWYGVLGVDPLADDDTIRKQYRRLALTLHPDKNKSVGAEGAFKILSEAWALLSDKSKRTAYDQKRNSRGIYQKVPTTNPPVPGGKNGFHNFTKSNNSNARNQQSATRPKPAAAPPHPSKPNTFWTVCNGCKMQYEYLRNYLNHTLLCPNCHEPFFAVEMQAPPTNGSTPWASYQQRQNSSSPTTNKNTYAPRTKPSSAPNVGQAGFSGVRSASASPSTAAQAARMPMEKQKRGREETQTAALKEEAIRRKIHASKGLGAGLATESSNPGSSSVHKGDRPMKKRRIEMTNQMAAGNGGVGMRSVPGFQKANCETERVNVFGSNRPNGTRELSQLEIRNILKEKAMKEIRKKLDEWSIAALSKTTDKEGREKEKETQKAAVNGVQADASKHIESVNNKDRIEAKKSSPAMSAVDSDTKGSEPLSMSVPDPDFHDFDKDRTERSFGDNQVWAAYDDDDGMPRYYAMIHSVVSLKPFKMRISWLNSKSNNELAPLSWVGSGFSKTSGDFRIGKYEVNNSLNSFSHKVKWTKGTRGIIRIYPRKGDVWALYRNWSPDWNELTPDDVIHKYDMVEVLEDYDEQQGVTVAPLVKVAGFKTVFHQHLDPREVRTIPREELFRFSHQVPSYLLTGQEAQNAPKGCRELDPAATPLELLQVITEVKEEEMVDAAENVKEDQFGSVKNAKEEELLENAKITKLKGPIEDAGKVEAEVMTAKEKETEDEERVGKTEQAKEETTLENGE</sequence>
<dbReference type="PANTHER" id="PTHR44137:SF32">
    <property type="entry name" value="DNAJ HEAT SHOCK AMINO-TERMINAL DOMAIN PROTEIN"/>
    <property type="match status" value="1"/>
</dbReference>
<feature type="compositionally biased region" description="Low complexity" evidence="1">
    <location>
        <begin position="276"/>
        <end position="288"/>
    </location>
</feature>
<dbReference type="PROSITE" id="PS00636">
    <property type="entry name" value="DNAJ_1"/>
    <property type="match status" value="1"/>
</dbReference>
<dbReference type="Pfam" id="PF11926">
    <property type="entry name" value="DUF3444"/>
    <property type="match status" value="1"/>
</dbReference>